<dbReference type="GO" id="GO:0005886">
    <property type="term" value="C:plasma membrane"/>
    <property type="evidence" value="ECO:0007669"/>
    <property type="project" value="UniProtKB-SubCell"/>
</dbReference>
<dbReference type="NCBIfam" id="TIGR00711">
    <property type="entry name" value="efflux_EmrB"/>
    <property type="match status" value="1"/>
</dbReference>
<dbReference type="EMBL" id="CABFNH010000031">
    <property type="protein sequence ID" value="VTZ93076.1"/>
    <property type="molecule type" value="Genomic_DNA"/>
</dbReference>
<protein>
    <submittedName>
        <fullName evidence="11">Antiseptic resistance protein</fullName>
    </submittedName>
    <submittedName>
        <fullName evidence="10">Multidrug transporter</fullName>
    </submittedName>
</protein>
<evidence type="ECO:0000313" key="13">
    <source>
        <dbReference type="Proteomes" id="UP000365705"/>
    </source>
</evidence>
<comment type="subcellular location">
    <subcellularLocation>
        <location evidence="1">Cell membrane</location>
        <topology evidence="1">Multi-pass membrane protein</topology>
    </subcellularLocation>
</comment>
<feature type="transmembrane region" description="Helical" evidence="8">
    <location>
        <begin position="49"/>
        <end position="68"/>
    </location>
</feature>
<dbReference type="RefSeq" id="WP_034540211.1">
    <property type="nucleotide sequence ID" value="NZ_CABFNH010000031.1"/>
</dbReference>
<keyword evidence="4" id="KW-1003">Cell membrane</keyword>
<dbReference type="InterPro" id="IPR011701">
    <property type="entry name" value="MFS"/>
</dbReference>
<dbReference type="Proteomes" id="UP000365705">
    <property type="component" value="Unassembled WGS sequence"/>
</dbReference>
<evidence type="ECO:0000256" key="3">
    <source>
        <dbReference type="ARBA" id="ARBA00022448"/>
    </source>
</evidence>
<keyword evidence="7 8" id="KW-0472">Membrane</keyword>
<gene>
    <name evidence="11" type="primary">qacA_2</name>
    <name evidence="11" type="ORF">LMUP508_01862</name>
    <name evidence="10" type="ORF">LX03_06135</name>
</gene>
<evidence type="ECO:0000256" key="4">
    <source>
        <dbReference type="ARBA" id="ARBA00022475"/>
    </source>
</evidence>
<feature type="transmembrane region" description="Helical" evidence="8">
    <location>
        <begin position="12"/>
        <end position="37"/>
    </location>
</feature>
<evidence type="ECO:0000256" key="7">
    <source>
        <dbReference type="ARBA" id="ARBA00023136"/>
    </source>
</evidence>
<evidence type="ECO:0000256" key="1">
    <source>
        <dbReference type="ARBA" id="ARBA00004651"/>
    </source>
</evidence>
<dbReference type="Gene3D" id="1.20.1250.20">
    <property type="entry name" value="MFS general substrate transporter like domains"/>
    <property type="match status" value="1"/>
</dbReference>
<evidence type="ECO:0000256" key="8">
    <source>
        <dbReference type="SAM" id="Phobius"/>
    </source>
</evidence>
<evidence type="ECO:0000256" key="2">
    <source>
        <dbReference type="ARBA" id="ARBA00008537"/>
    </source>
</evidence>
<feature type="transmembrane region" description="Helical" evidence="8">
    <location>
        <begin position="225"/>
        <end position="243"/>
    </location>
</feature>
<feature type="transmembrane region" description="Helical" evidence="8">
    <location>
        <begin position="138"/>
        <end position="160"/>
    </location>
</feature>
<dbReference type="PROSITE" id="PS50850">
    <property type="entry name" value="MFS"/>
    <property type="match status" value="1"/>
</dbReference>
<dbReference type="InterPro" id="IPR004638">
    <property type="entry name" value="EmrB-like"/>
</dbReference>
<proteinExistence type="inferred from homology"/>
<keyword evidence="6 8" id="KW-1133">Transmembrane helix</keyword>
<dbReference type="InterPro" id="IPR020846">
    <property type="entry name" value="MFS_dom"/>
</dbReference>
<dbReference type="PRINTS" id="PR01036">
    <property type="entry name" value="TCRTETB"/>
</dbReference>
<accession>A0A099YBS7</accession>
<evidence type="ECO:0000313" key="10">
    <source>
        <dbReference type="EMBL" id="KGL66861.1"/>
    </source>
</evidence>
<evidence type="ECO:0000256" key="6">
    <source>
        <dbReference type="ARBA" id="ARBA00022989"/>
    </source>
</evidence>
<feature type="transmembrane region" description="Helical" evidence="8">
    <location>
        <begin position="426"/>
        <end position="446"/>
    </location>
</feature>
<dbReference type="SUPFAM" id="SSF103473">
    <property type="entry name" value="MFS general substrate transporter"/>
    <property type="match status" value="1"/>
</dbReference>
<keyword evidence="3" id="KW-0813">Transport</keyword>
<evidence type="ECO:0000313" key="11">
    <source>
        <dbReference type="EMBL" id="VTZ93076.1"/>
    </source>
</evidence>
<dbReference type="Proteomes" id="UP000030001">
    <property type="component" value="Unassembled WGS sequence"/>
</dbReference>
<dbReference type="PANTHER" id="PTHR42718">
    <property type="entry name" value="MAJOR FACILITATOR SUPERFAMILY MULTIDRUG TRANSPORTER MFSC"/>
    <property type="match status" value="1"/>
</dbReference>
<organism evidence="10 12">
    <name type="scientific">Limosilactobacillus mucosae</name>
    <name type="common">Lactobacillus mucosae</name>
    <dbReference type="NCBI Taxonomy" id="97478"/>
    <lineage>
        <taxon>Bacteria</taxon>
        <taxon>Bacillati</taxon>
        <taxon>Bacillota</taxon>
        <taxon>Bacilli</taxon>
        <taxon>Lactobacillales</taxon>
        <taxon>Lactobacillaceae</taxon>
        <taxon>Limosilactobacillus</taxon>
    </lineage>
</organism>
<dbReference type="Gene3D" id="1.20.1720.10">
    <property type="entry name" value="Multidrug resistance protein D"/>
    <property type="match status" value="1"/>
</dbReference>
<dbReference type="EMBL" id="JROC01000032">
    <property type="protein sequence ID" value="KGL66861.1"/>
    <property type="molecule type" value="Genomic_DNA"/>
</dbReference>
<dbReference type="AlphaFoldDB" id="A0A099YBS7"/>
<dbReference type="InterPro" id="IPR036259">
    <property type="entry name" value="MFS_trans_sf"/>
</dbReference>
<evidence type="ECO:0000259" key="9">
    <source>
        <dbReference type="PROSITE" id="PS50850"/>
    </source>
</evidence>
<comment type="similarity">
    <text evidence="2">Belongs to the major facilitator superfamily. EmrB family.</text>
</comment>
<name>A0A099YBS7_LIMMU</name>
<feature type="transmembrane region" description="Helical" evidence="8">
    <location>
        <begin position="109"/>
        <end position="131"/>
    </location>
</feature>
<keyword evidence="5 8" id="KW-0812">Transmembrane</keyword>
<feature type="transmembrane region" description="Helical" evidence="8">
    <location>
        <begin position="166"/>
        <end position="186"/>
    </location>
</feature>
<feature type="transmembrane region" description="Helical" evidence="8">
    <location>
        <begin position="329"/>
        <end position="348"/>
    </location>
</feature>
<feature type="transmembrane region" description="Helical" evidence="8">
    <location>
        <begin position="301"/>
        <end position="322"/>
    </location>
</feature>
<feature type="transmembrane region" description="Helical" evidence="8">
    <location>
        <begin position="80"/>
        <end position="103"/>
    </location>
</feature>
<feature type="domain" description="Major facilitator superfamily (MFS) profile" evidence="9">
    <location>
        <begin position="14"/>
        <end position="450"/>
    </location>
</feature>
<reference evidence="10 12" key="1">
    <citation type="submission" date="2014-09" db="EMBL/GenBank/DDBJ databases">
        <title>Lactobacillus mucosae CRL573 Genome Sequencing.</title>
        <authorList>
            <person name="Bleckwedel J."/>
            <person name="Teran L.C."/>
            <person name="Bonacina J."/>
            <person name="Saavedra L."/>
            <person name="Mozzi F.B."/>
            <person name="Raya R.R."/>
        </authorList>
    </citation>
    <scope>NUCLEOTIDE SEQUENCE [LARGE SCALE GENOMIC DNA]</scope>
    <source>
        <strain evidence="10 12">CRL573</strain>
    </source>
</reference>
<dbReference type="PANTHER" id="PTHR42718:SF9">
    <property type="entry name" value="MAJOR FACILITATOR SUPERFAMILY MULTIDRUG TRANSPORTER MFSC"/>
    <property type="match status" value="1"/>
</dbReference>
<reference evidence="11 13" key="2">
    <citation type="submission" date="2019-06" db="EMBL/GenBank/DDBJ databases">
        <authorList>
            <person name="Rodrigo-Torres L."/>
            <person name="Arahal R. D."/>
            <person name="Lucena T."/>
        </authorList>
    </citation>
    <scope>NUCLEOTIDE SEQUENCE [LARGE SCALE GENOMIC DNA]</scope>
    <source>
        <strain evidence="11 13">INIA P508</strain>
    </source>
</reference>
<feature type="transmembrane region" description="Helical" evidence="8">
    <location>
        <begin position="198"/>
        <end position="219"/>
    </location>
</feature>
<feature type="transmembrane region" description="Helical" evidence="8">
    <location>
        <begin position="264"/>
        <end position="281"/>
    </location>
</feature>
<evidence type="ECO:0000256" key="5">
    <source>
        <dbReference type="ARBA" id="ARBA00022692"/>
    </source>
</evidence>
<evidence type="ECO:0000313" key="12">
    <source>
        <dbReference type="Proteomes" id="UP000030001"/>
    </source>
</evidence>
<dbReference type="Pfam" id="PF07690">
    <property type="entry name" value="MFS_1"/>
    <property type="match status" value="1"/>
</dbReference>
<dbReference type="GO" id="GO:0022857">
    <property type="term" value="F:transmembrane transporter activity"/>
    <property type="evidence" value="ECO:0007669"/>
    <property type="project" value="InterPro"/>
</dbReference>
<sequence>MSATNIDARTRHSVTIILLVASFISLASQTMMVTALPVIKNDLHVSLNAAQWLTTGYTLLIGVITPLSSNIYERFTNRSVFLSTVGTFIIGTLIGCFANNFWLLLLARLVQACAGGILMTFQMTTMITIYPPEKRGSVLGMSGLVIASGPALGPSLSGLILEYFSWRYIFIFVLPLMLLVWLGAFFKMPNFSQPRPIKIDLVSVLISLIGSSLILGSLTVFELNLLIGLAMLLIGLIIIWFFIKRQLRMADPMLKVQIIRYPSFRMMTAVGCCAFMILLGTEQLLPIFTQNVMHIGSFESGLILLPGAICNALFAPIAGRLYDQYGPKWLITTGGILTLLASIPLVHVSAHMPVWVLTVAYMIRLIGNSFLFNPALSEAFSQLAPQENSHGTALNNTLRQACGAASVTLLVVISGLPASLTMGVRAAMWVTVVLAVLMLVIFYRYLSWQNHQRI</sequence>